<dbReference type="EMBL" id="JBHSAF010000006">
    <property type="protein sequence ID" value="MFC3913235.1"/>
    <property type="molecule type" value="Genomic_DNA"/>
</dbReference>
<evidence type="ECO:0000259" key="7">
    <source>
        <dbReference type="PROSITE" id="PS51900"/>
    </source>
</evidence>
<evidence type="ECO:0000259" key="6">
    <source>
        <dbReference type="PROSITE" id="PS51898"/>
    </source>
</evidence>
<dbReference type="Pfam" id="PF00589">
    <property type="entry name" value="Phage_integrase"/>
    <property type="match status" value="1"/>
</dbReference>
<keyword evidence="3 5" id="KW-0238">DNA-binding</keyword>
<dbReference type="InterPro" id="IPR002104">
    <property type="entry name" value="Integrase_catalytic"/>
</dbReference>
<dbReference type="InterPro" id="IPR044068">
    <property type="entry name" value="CB"/>
</dbReference>
<keyword evidence="9" id="KW-1185">Reference proteome</keyword>
<dbReference type="RefSeq" id="WP_377151500.1">
    <property type="nucleotide sequence ID" value="NZ_JBHSAF010000006.1"/>
</dbReference>
<sequence>MRYDASTPTAELEPVPCRVKTPKQREETDPHCRWLTWVTYPSGTKVGYFRCPQKGGHKRIKIGRFGDATVSVIRKRAEKLMAEFILNPESFLQKYMASESLGSYIDEQYLPAVRVSHRSPKTIESRVKLIKSAFGHVPLNRITRADIERFLAELSQELSVATVNRYLAQFKAIMTFAVEHEVISSSPASGIPAKHEAVLPPKGLPAESINKLIRRLMDDIHDDKARLLLFLLATGCRLGEARTLQLPNCDITSRIAYLPTSKSGRERLIPLNDLSSELVEYQRQKYGTTGLLFRGKDELSTISEPRRYWYRICEDCGLVGVRIHDLRHTVATSLLNAGCSLDVLQKVLGHSSPKMTERYARFHDATLLKAVNKLTTVWEIPSLTC</sequence>
<name>A0ABV8CMJ9_9GAMM</name>
<dbReference type="SUPFAM" id="SSF56349">
    <property type="entry name" value="DNA breaking-rejoining enzymes"/>
    <property type="match status" value="1"/>
</dbReference>
<evidence type="ECO:0000256" key="4">
    <source>
        <dbReference type="ARBA" id="ARBA00023172"/>
    </source>
</evidence>
<reference evidence="9" key="1">
    <citation type="journal article" date="2019" name="Int. J. Syst. Evol. Microbiol.">
        <title>The Global Catalogue of Microorganisms (GCM) 10K type strain sequencing project: providing services to taxonomists for standard genome sequencing and annotation.</title>
        <authorList>
            <consortium name="The Broad Institute Genomics Platform"/>
            <consortium name="The Broad Institute Genome Sequencing Center for Infectious Disease"/>
            <person name="Wu L."/>
            <person name="Ma J."/>
        </authorList>
    </citation>
    <scope>NUCLEOTIDE SEQUENCE [LARGE SCALE GENOMIC DNA]</scope>
    <source>
        <strain evidence="9">CCUG 54939</strain>
    </source>
</reference>
<dbReference type="PANTHER" id="PTHR30349">
    <property type="entry name" value="PHAGE INTEGRASE-RELATED"/>
    <property type="match status" value="1"/>
</dbReference>
<comment type="similarity">
    <text evidence="1">Belongs to the 'phage' integrase family.</text>
</comment>
<protein>
    <submittedName>
        <fullName evidence="8">Tyrosine-type recombinase/integrase</fullName>
    </submittedName>
</protein>
<dbReference type="PANTHER" id="PTHR30349:SF64">
    <property type="entry name" value="PROPHAGE INTEGRASE INTD-RELATED"/>
    <property type="match status" value="1"/>
</dbReference>
<dbReference type="Gene3D" id="1.10.150.130">
    <property type="match status" value="1"/>
</dbReference>
<keyword evidence="2" id="KW-0229">DNA integration</keyword>
<dbReference type="InterPro" id="IPR013762">
    <property type="entry name" value="Integrase-like_cat_sf"/>
</dbReference>
<gene>
    <name evidence="8" type="ORF">ACFOSS_07135</name>
</gene>
<dbReference type="InterPro" id="IPR010998">
    <property type="entry name" value="Integrase_recombinase_N"/>
</dbReference>
<dbReference type="Gene3D" id="1.10.443.10">
    <property type="entry name" value="Intergrase catalytic core"/>
    <property type="match status" value="1"/>
</dbReference>
<dbReference type="PROSITE" id="PS51898">
    <property type="entry name" value="TYR_RECOMBINASE"/>
    <property type="match status" value="1"/>
</dbReference>
<proteinExistence type="inferred from homology"/>
<evidence type="ECO:0000256" key="5">
    <source>
        <dbReference type="PROSITE-ProRule" id="PRU01248"/>
    </source>
</evidence>
<organism evidence="8 9">
    <name type="scientific">Pseudaeromonas sharmana</name>
    <dbReference type="NCBI Taxonomy" id="328412"/>
    <lineage>
        <taxon>Bacteria</taxon>
        <taxon>Pseudomonadati</taxon>
        <taxon>Pseudomonadota</taxon>
        <taxon>Gammaproteobacteria</taxon>
        <taxon>Aeromonadales</taxon>
        <taxon>Aeromonadaceae</taxon>
        <taxon>Pseudaeromonas</taxon>
    </lineage>
</organism>
<evidence type="ECO:0000313" key="9">
    <source>
        <dbReference type="Proteomes" id="UP001595692"/>
    </source>
</evidence>
<comment type="caution">
    <text evidence="8">The sequence shown here is derived from an EMBL/GenBank/DDBJ whole genome shotgun (WGS) entry which is preliminary data.</text>
</comment>
<evidence type="ECO:0000256" key="3">
    <source>
        <dbReference type="ARBA" id="ARBA00023125"/>
    </source>
</evidence>
<dbReference type="PROSITE" id="PS51900">
    <property type="entry name" value="CB"/>
    <property type="match status" value="1"/>
</dbReference>
<dbReference type="InterPro" id="IPR050090">
    <property type="entry name" value="Tyrosine_recombinase_XerCD"/>
</dbReference>
<accession>A0ABV8CMJ9</accession>
<feature type="domain" description="Tyr recombinase" evidence="6">
    <location>
        <begin position="199"/>
        <end position="372"/>
    </location>
</feature>
<evidence type="ECO:0000256" key="1">
    <source>
        <dbReference type="ARBA" id="ARBA00008857"/>
    </source>
</evidence>
<dbReference type="Proteomes" id="UP001595692">
    <property type="component" value="Unassembled WGS sequence"/>
</dbReference>
<dbReference type="CDD" id="cd00796">
    <property type="entry name" value="INT_Rci_Hp1_C"/>
    <property type="match status" value="1"/>
</dbReference>
<evidence type="ECO:0000256" key="2">
    <source>
        <dbReference type="ARBA" id="ARBA00022908"/>
    </source>
</evidence>
<keyword evidence="4" id="KW-0233">DNA recombination</keyword>
<feature type="domain" description="Core-binding (CB)" evidence="7">
    <location>
        <begin position="95"/>
        <end position="178"/>
    </location>
</feature>
<dbReference type="InterPro" id="IPR011010">
    <property type="entry name" value="DNA_brk_join_enz"/>
</dbReference>
<evidence type="ECO:0000313" key="8">
    <source>
        <dbReference type="EMBL" id="MFC3913235.1"/>
    </source>
</evidence>